<feature type="chain" id="PRO_5022708667" evidence="3">
    <location>
        <begin position="24"/>
        <end position="434"/>
    </location>
</feature>
<evidence type="ECO:0000256" key="1">
    <source>
        <dbReference type="ARBA" id="ARBA00022729"/>
    </source>
</evidence>
<proteinExistence type="predicted"/>
<dbReference type="SUPFAM" id="SSF69318">
    <property type="entry name" value="Integrin alpha N-terminal domain"/>
    <property type="match status" value="1"/>
</dbReference>
<dbReference type="InterPro" id="IPR028994">
    <property type="entry name" value="Integrin_alpha_N"/>
</dbReference>
<dbReference type="EMBL" id="CP042425">
    <property type="protein sequence ID" value="QEL17084.1"/>
    <property type="molecule type" value="Genomic_DNA"/>
</dbReference>
<sequence>MRAKIWPSLGLALLLLTGTTAPAAEPKLQDAPPPPAGFPKFVWQEIDASLKIGYAVILEDLNGDKKPDIIVVDQHKIVWYENPTWKKRVILDGKTKPDNVCICALDIDGDGDLELVVGAGWKPFDTKNPGTLQWLKRGKTIDDTWDDYAIPCDEPTVHRIRAIDLDGDGRKEIVLAPLMGREATQAANWTDGRPVRILSYKVPATPHKPESWKPTVLSEELHVVHNFAPFTPPGAKKPMSLMTASYEGYSAIILGANGTKTQTSLTHEANQANPKSNRGSSEIKPGTLLKTSQGGGIDRSTGAVVATVEPWHGNEIVVYTGPSGKKPTRQVLDNHLRWGHAVSFGDLDGDGADELVIGVRDNPAKDDKFTEKRGVRLYRSADSTGEKWDRYILEDGGVAVEDLAVGDLNGDGRPDIVAVGRATGNCRIYWNQGR</sequence>
<accession>A0A5C1AIZ4</accession>
<protein>
    <submittedName>
        <fullName evidence="5">VCBS repeat-containing protein</fullName>
    </submittedName>
</protein>
<dbReference type="AlphaFoldDB" id="A0A5C1AIZ4"/>
<feature type="signal peptide" evidence="3">
    <location>
        <begin position="1"/>
        <end position="23"/>
    </location>
</feature>
<name>A0A5C1AIZ4_9BACT</name>
<dbReference type="OrthoDB" id="247570at2"/>
<dbReference type="PANTHER" id="PTHR44103">
    <property type="entry name" value="PROPROTEIN CONVERTASE P"/>
    <property type="match status" value="1"/>
</dbReference>
<dbReference type="Gene3D" id="2.130.10.130">
    <property type="entry name" value="Integrin alpha, N-terminal"/>
    <property type="match status" value="2"/>
</dbReference>
<organism evidence="5 6">
    <name type="scientific">Limnoglobus roseus</name>
    <dbReference type="NCBI Taxonomy" id="2598579"/>
    <lineage>
        <taxon>Bacteria</taxon>
        <taxon>Pseudomonadati</taxon>
        <taxon>Planctomycetota</taxon>
        <taxon>Planctomycetia</taxon>
        <taxon>Gemmatales</taxon>
        <taxon>Gemmataceae</taxon>
        <taxon>Limnoglobus</taxon>
    </lineage>
</organism>
<evidence type="ECO:0000256" key="2">
    <source>
        <dbReference type="SAM" id="MobiDB-lite"/>
    </source>
</evidence>
<feature type="compositionally biased region" description="Polar residues" evidence="2">
    <location>
        <begin position="267"/>
        <end position="280"/>
    </location>
</feature>
<feature type="domain" description="Aldos-2-ulose dehydratase beta-propeller" evidence="4">
    <location>
        <begin position="130"/>
        <end position="320"/>
    </location>
</feature>
<evidence type="ECO:0000259" key="4">
    <source>
        <dbReference type="Pfam" id="PF22301"/>
    </source>
</evidence>
<keyword evidence="6" id="KW-1185">Reference proteome</keyword>
<evidence type="ECO:0000313" key="5">
    <source>
        <dbReference type="EMBL" id="QEL17084.1"/>
    </source>
</evidence>
<dbReference type="Pfam" id="PF13517">
    <property type="entry name" value="FG-GAP_3"/>
    <property type="match status" value="2"/>
</dbReference>
<gene>
    <name evidence="5" type="ORF">PX52LOC_04060</name>
</gene>
<dbReference type="KEGG" id="lrs:PX52LOC_04060"/>
<dbReference type="InterPro" id="IPR013517">
    <property type="entry name" value="FG-GAP"/>
</dbReference>
<dbReference type="InterPro" id="IPR054583">
    <property type="entry name" value="Beta-prop_AUDH"/>
</dbReference>
<keyword evidence="1 3" id="KW-0732">Signal</keyword>
<evidence type="ECO:0000256" key="3">
    <source>
        <dbReference type="SAM" id="SignalP"/>
    </source>
</evidence>
<reference evidence="6" key="1">
    <citation type="submission" date="2019-08" db="EMBL/GenBank/DDBJ databases">
        <title>Limnoglobus roseus gen. nov., sp. nov., a novel freshwater planctomycete with a giant genome from the family Gemmataceae.</title>
        <authorList>
            <person name="Kulichevskaya I.S."/>
            <person name="Naumoff D.G."/>
            <person name="Miroshnikov K."/>
            <person name="Ivanova A."/>
            <person name="Philippov D.A."/>
            <person name="Hakobyan A."/>
            <person name="Rijpstra I.C."/>
            <person name="Sinninghe Damste J.S."/>
            <person name="Liesack W."/>
            <person name="Dedysh S.N."/>
        </authorList>
    </citation>
    <scope>NUCLEOTIDE SEQUENCE [LARGE SCALE GENOMIC DNA]</scope>
    <source>
        <strain evidence="6">PX52</strain>
    </source>
</reference>
<dbReference type="Proteomes" id="UP000324974">
    <property type="component" value="Chromosome"/>
</dbReference>
<feature type="region of interest" description="Disordered" evidence="2">
    <location>
        <begin position="267"/>
        <end position="296"/>
    </location>
</feature>
<dbReference type="Pfam" id="PF22301">
    <property type="entry name" value="AUDH_beta_propeller"/>
    <property type="match status" value="1"/>
</dbReference>
<dbReference type="PANTHER" id="PTHR44103:SF1">
    <property type="entry name" value="PROPROTEIN CONVERTASE P"/>
    <property type="match status" value="1"/>
</dbReference>
<dbReference type="RefSeq" id="WP_149111738.1">
    <property type="nucleotide sequence ID" value="NZ_CP042425.1"/>
</dbReference>
<evidence type="ECO:0000313" key="6">
    <source>
        <dbReference type="Proteomes" id="UP000324974"/>
    </source>
</evidence>